<comment type="caution">
    <text evidence="12">The sequence shown here is derived from an EMBL/GenBank/DDBJ whole genome shotgun (WGS) entry which is preliminary data.</text>
</comment>
<accession>A0A2H0YNE5</accession>
<evidence type="ECO:0000256" key="8">
    <source>
        <dbReference type="HAMAP-Rule" id="MF_01152"/>
    </source>
</evidence>
<evidence type="ECO:0000256" key="3">
    <source>
        <dbReference type="ARBA" id="ARBA00022771"/>
    </source>
</evidence>
<dbReference type="InterPro" id="IPR002939">
    <property type="entry name" value="DnaJ_C"/>
</dbReference>
<organism evidence="12 13">
    <name type="scientific">Candidatus Nealsonbacteria bacterium CG08_land_8_20_14_0_20_36_22</name>
    <dbReference type="NCBI Taxonomy" id="1974704"/>
    <lineage>
        <taxon>Bacteria</taxon>
        <taxon>Candidatus Nealsoniibacteriota</taxon>
    </lineage>
</organism>
<dbReference type="Proteomes" id="UP000231472">
    <property type="component" value="Unassembled WGS sequence"/>
</dbReference>
<feature type="binding site" evidence="8">
    <location>
        <position position="204"/>
    </location>
    <ligand>
        <name>Zn(2+)</name>
        <dbReference type="ChEBI" id="CHEBI:29105"/>
        <label>2</label>
    </ligand>
</feature>
<feature type="domain" description="J" evidence="10">
    <location>
        <begin position="2"/>
        <end position="63"/>
    </location>
</feature>
<dbReference type="SMART" id="SM00271">
    <property type="entry name" value="DnaJ"/>
    <property type="match status" value="1"/>
</dbReference>
<feature type="zinc finger region" description="CR-type" evidence="9">
    <location>
        <begin position="148"/>
        <end position="230"/>
    </location>
</feature>
<dbReference type="CDD" id="cd06257">
    <property type="entry name" value="DnaJ"/>
    <property type="match status" value="1"/>
</dbReference>
<dbReference type="InterPro" id="IPR008971">
    <property type="entry name" value="HSP40/DnaJ_pept-bd"/>
</dbReference>
<dbReference type="InterPro" id="IPR036869">
    <property type="entry name" value="J_dom_sf"/>
</dbReference>
<dbReference type="SUPFAM" id="SSF46565">
    <property type="entry name" value="Chaperone J-domain"/>
    <property type="match status" value="1"/>
</dbReference>
<dbReference type="PRINTS" id="PR00625">
    <property type="entry name" value="JDOMAIN"/>
</dbReference>
<dbReference type="PANTHER" id="PTHR43096">
    <property type="entry name" value="DNAJ HOMOLOG 1, MITOCHONDRIAL-RELATED"/>
    <property type="match status" value="1"/>
</dbReference>
<proteinExistence type="inferred from homology"/>
<dbReference type="GO" id="GO:0008270">
    <property type="term" value="F:zinc ion binding"/>
    <property type="evidence" value="ECO:0007669"/>
    <property type="project" value="UniProtKB-UniRule"/>
</dbReference>
<dbReference type="FunFam" id="2.60.260.20:FF:000005">
    <property type="entry name" value="Chaperone protein dnaJ 1, mitochondrial"/>
    <property type="match status" value="1"/>
</dbReference>
<dbReference type="GO" id="GO:0006260">
    <property type="term" value="P:DNA replication"/>
    <property type="evidence" value="ECO:0007669"/>
    <property type="project" value="UniProtKB-KW"/>
</dbReference>
<dbReference type="PROSITE" id="PS51188">
    <property type="entry name" value="ZF_CR"/>
    <property type="match status" value="1"/>
</dbReference>
<dbReference type="Pfam" id="PF01556">
    <property type="entry name" value="DnaJ_C"/>
    <property type="match status" value="1"/>
</dbReference>
<comment type="cofactor">
    <cofactor evidence="8">
        <name>Zn(2+)</name>
        <dbReference type="ChEBI" id="CHEBI:29105"/>
    </cofactor>
    <text evidence="8">Binds 2 Zn(2+) ions per monomer.</text>
</comment>
<dbReference type="AlphaFoldDB" id="A0A2H0YNE5"/>
<dbReference type="FunFam" id="2.10.230.10:FF:000002">
    <property type="entry name" value="Molecular chaperone DnaJ"/>
    <property type="match status" value="1"/>
</dbReference>
<keyword evidence="3 8" id="KW-0863">Zinc-finger</keyword>
<dbReference type="Gene3D" id="1.10.287.110">
    <property type="entry name" value="DnaJ domain"/>
    <property type="match status" value="1"/>
</dbReference>
<keyword evidence="2 8" id="KW-0677">Repeat</keyword>
<evidence type="ECO:0000259" key="10">
    <source>
        <dbReference type="PROSITE" id="PS50076"/>
    </source>
</evidence>
<feature type="binding site" evidence="8">
    <location>
        <position position="221"/>
    </location>
    <ligand>
        <name>Zn(2+)</name>
        <dbReference type="ChEBI" id="CHEBI:29105"/>
        <label>1</label>
    </ligand>
</feature>
<dbReference type="GO" id="GO:0042026">
    <property type="term" value="P:protein refolding"/>
    <property type="evidence" value="ECO:0007669"/>
    <property type="project" value="TreeGrafter"/>
</dbReference>
<keyword evidence="4 8" id="KW-0862">Zinc</keyword>
<reference evidence="13" key="1">
    <citation type="submission" date="2017-09" db="EMBL/GenBank/DDBJ databases">
        <title>Depth-based differentiation of microbial function through sediment-hosted aquifers and enrichment of novel symbionts in the deep terrestrial subsurface.</title>
        <authorList>
            <person name="Probst A.J."/>
            <person name="Ladd B."/>
            <person name="Jarett J.K."/>
            <person name="Geller-Mcgrath D.E."/>
            <person name="Sieber C.M.K."/>
            <person name="Emerson J.B."/>
            <person name="Anantharaman K."/>
            <person name="Thomas B.C."/>
            <person name="Malmstrom R."/>
            <person name="Stieglmeier M."/>
            <person name="Klingl A."/>
            <person name="Woyke T."/>
            <person name="Ryan C.M."/>
            <person name="Banfield J.F."/>
        </authorList>
    </citation>
    <scope>NUCLEOTIDE SEQUENCE [LARGE SCALE GENOMIC DNA]</scope>
</reference>
<dbReference type="InterPro" id="IPR036410">
    <property type="entry name" value="HSP_DnaJ_Cys-rich_dom_sf"/>
</dbReference>
<dbReference type="SUPFAM" id="SSF49493">
    <property type="entry name" value="HSP40/DnaJ peptide-binding domain"/>
    <property type="match status" value="2"/>
</dbReference>
<evidence type="ECO:0000313" key="13">
    <source>
        <dbReference type="Proteomes" id="UP000231472"/>
    </source>
</evidence>
<dbReference type="Gene3D" id="2.60.260.20">
    <property type="entry name" value="Urease metallochaperone UreE, N-terminal domain"/>
    <property type="match status" value="2"/>
</dbReference>
<feature type="repeat" description="CXXCXGXG motif" evidence="8">
    <location>
        <begin position="218"/>
        <end position="225"/>
    </location>
</feature>
<dbReference type="CDD" id="cd10719">
    <property type="entry name" value="DnaJ_zf"/>
    <property type="match status" value="1"/>
</dbReference>
<dbReference type="InterPro" id="IPR001623">
    <property type="entry name" value="DnaJ_domain"/>
</dbReference>
<keyword evidence="1 8" id="KW-0479">Metal-binding</keyword>
<evidence type="ECO:0000256" key="5">
    <source>
        <dbReference type="ARBA" id="ARBA00023186"/>
    </source>
</evidence>
<dbReference type="EMBL" id="PEYC01000039">
    <property type="protein sequence ID" value="PIS40027.1"/>
    <property type="molecule type" value="Genomic_DNA"/>
</dbReference>
<feature type="binding site" evidence="8">
    <location>
        <position position="164"/>
    </location>
    <ligand>
        <name>Zn(2+)</name>
        <dbReference type="ChEBI" id="CHEBI:29105"/>
        <label>1</label>
    </ligand>
</feature>
<comment type="domain">
    <text evidence="8">The J domain is necessary and sufficient to stimulate DnaK ATPase activity. Zinc center 1 plays an important role in the autonomous, DnaK-independent chaperone activity of DnaJ. Zinc center 2 is essential for interaction with DnaK and for DnaJ activity.</text>
</comment>
<keyword evidence="8" id="KW-0963">Cytoplasm</keyword>
<dbReference type="GO" id="GO:0051082">
    <property type="term" value="F:unfolded protein binding"/>
    <property type="evidence" value="ECO:0007669"/>
    <property type="project" value="UniProtKB-UniRule"/>
</dbReference>
<gene>
    <name evidence="8 12" type="primary">dnaJ</name>
    <name evidence="12" type="ORF">COT32_01960</name>
</gene>
<feature type="repeat" description="CXXCXGXG motif" evidence="8">
    <location>
        <begin position="178"/>
        <end position="185"/>
    </location>
</feature>
<feature type="repeat" description="CXXCXGXG motif" evidence="8">
    <location>
        <begin position="161"/>
        <end position="168"/>
    </location>
</feature>
<evidence type="ECO:0000256" key="7">
    <source>
        <dbReference type="ARBA" id="ARBA00067609"/>
    </source>
</evidence>
<dbReference type="NCBIfam" id="TIGR02349">
    <property type="entry name" value="DnaJ_bact"/>
    <property type="match status" value="1"/>
</dbReference>
<dbReference type="Pfam" id="PF00684">
    <property type="entry name" value="DnaJ_CXXCXGXG"/>
    <property type="match status" value="1"/>
</dbReference>
<dbReference type="SUPFAM" id="SSF57938">
    <property type="entry name" value="DnaJ/Hsp40 cysteine-rich domain"/>
    <property type="match status" value="1"/>
</dbReference>
<comment type="function">
    <text evidence="8">Participates actively in the response to hyperosmotic and heat shock by preventing the aggregation of stress-denatured proteins and by disaggregating proteins, also in an autonomous, DnaK-independent fashion. Unfolded proteins bind initially to DnaJ; upon interaction with the DnaJ-bound protein, DnaK hydrolyzes its bound ATP, resulting in the formation of a stable complex. GrpE releases ADP from DnaK; ATP binding to DnaK triggers the release of the substrate protein, thus completing the reaction cycle. Several rounds of ATP-dependent interactions between DnaJ, DnaK and GrpE are required for fully efficient folding. Also involved, together with DnaK and GrpE, in the DNA replication of plasmids through activation of initiation proteins.</text>
</comment>
<keyword evidence="8" id="KW-0346">Stress response</keyword>
<feature type="binding site" evidence="8">
    <location>
        <position position="218"/>
    </location>
    <ligand>
        <name>Zn(2+)</name>
        <dbReference type="ChEBI" id="CHEBI:29105"/>
        <label>1</label>
    </ligand>
</feature>
<evidence type="ECO:0000256" key="6">
    <source>
        <dbReference type="ARBA" id="ARBA00061004"/>
    </source>
</evidence>
<dbReference type="PROSITE" id="PS50076">
    <property type="entry name" value="DNAJ_2"/>
    <property type="match status" value="1"/>
</dbReference>
<keyword evidence="5 8" id="KW-0143">Chaperone</keyword>
<feature type="domain" description="CR-type" evidence="11">
    <location>
        <begin position="148"/>
        <end position="230"/>
    </location>
</feature>
<comment type="similarity">
    <text evidence="6 8">Belongs to the DnaJ family.</text>
</comment>
<evidence type="ECO:0000259" key="11">
    <source>
        <dbReference type="PROSITE" id="PS51188"/>
    </source>
</evidence>
<name>A0A2H0YNE5_9BACT</name>
<dbReference type="HAMAP" id="MF_01152">
    <property type="entry name" value="DnaJ"/>
    <property type="match status" value="1"/>
</dbReference>
<evidence type="ECO:0000256" key="9">
    <source>
        <dbReference type="PROSITE-ProRule" id="PRU00546"/>
    </source>
</evidence>
<feature type="binding site" evidence="8">
    <location>
        <position position="181"/>
    </location>
    <ligand>
        <name>Zn(2+)</name>
        <dbReference type="ChEBI" id="CHEBI:29105"/>
        <label>2</label>
    </ligand>
</feature>
<dbReference type="InterPro" id="IPR012724">
    <property type="entry name" value="DnaJ"/>
</dbReference>
<keyword evidence="8" id="KW-0235">DNA replication</keyword>
<feature type="binding site" evidence="8">
    <location>
        <position position="207"/>
    </location>
    <ligand>
        <name>Zn(2+)</name>
        <dbReference type="ChEBI" id="CHEBI:29105"/>
        <label>2</label>
    </ligand>
</feature>
<protein>
    <recommendedName>
        <fullName evidence="7 8">Chaperone protein DnaJ</fullName>
    </recommendedName>
</protein>
<dbReference type="NCBIfam" id="NF008035">
    <property type="entry name" value="PRK10767.1"/>
    <property type="match status" value="1"/>
</dbReference>
<feature type="binding site" evidence="8">
    <location>
        <position position="161"/>
    </location>
    <ligand>
        <name>Zn(2+)</name>
        <dbReference type="ChEBI" id="CHEBI:29105"/>
        <label>1</label>
    </ligand>
</feature>
<evidence type="ECO:0000313" key="12">
    <source>
        <dbReference type="EMBL" id="PIS40027.1"/>
    </source>
</evidence>
<feature type="binding site" evidence="8">
    <location>
        <position position="178"/>
    </location>
    <ligand>
        <name>Zn(2+)</name>
        <dbReference type="ChEBI" id="CHEBI:29105"/>
        <label>2</label>
    </ligand>
</feature>
<dbReference type="GO" id="GO:0005737">
    <property type="term" value="C:cytoplasm"/>
    <property type="evidence" value="ECO:0007669"/>
    <property type="project" value="UniProtKB-SubCell"/>
</dbReference>
<dbReference type="GO" id="GO:0009408">
    <property type="term" value="P:response to heat"/>
    <property type="evidence" value="ECO:0007669"/>
    <property type="project" value="InterPro"/>
</dbReference>
<sequence length="371" mass="41765">MDYYKILGIPRGASSEEIKKAYYKLAHRYHPDKGGDKEKMKEINQAYQILSDKEKRAQYDRFGRTFEGAEGTRPGAGPGWDFNWAWGRPFTKDADEDSGFEFGFEDLNEVFEDFFGFDGGKTARKKNIKKGRDIKIDIEIPLEATLTGLKKEISLYKQILCPRCQGRGAEPDTAVKECFSCRGTGEVQQVKRSFFGSFTHWTVCPECKGEGRIPEKPCNVCKGEGRVKGEDDIKIVIPAGIDSNQVIKIIGKGEAGRKGGEAGDLYVRVLVKKHPVFERREDDLFTFIPINFSQAVLGDEIEIATLDRSKILLKIPAGSESGKILRVSGKGIPYFSGYGRGNLYIELTVKIPKKLTRKQKELLEQLKKEKL</sequence>
<dbReference type="Gene3D" id="2.10.230.10">
    <property type="entry name" value="Heat shock protein DnaJ, cysteine-rich domain"/>
    <property type="match status" value="1"/>
</dbReference>
<feature type="repeat" description="CXXCXGXG motif" evidence="8">
    <location>
        <begin position="204"/>
        <end position="211"/>
    </location>
</feature>
<evidence type="ECO:0000256" key="1">
    <source>
        <dbReference type="ARBA" id="ARBA00022723"/>
    </source>
</evidence>
<dbReference type="CDD" id="cd10747">
    <property type="entry name" value="DnaJ_C"/>
    <property type="match status" value="1"/>
</dbReference>
<dbReference type="Pfam" id="PF00226">
    <property type="entry name" value="DnaJ"/>
    <property type="match status" value="1"/>
</dbReference>
<dbReference type="GO" id="GO:0031072">
    <property type="term" value="F:heat shock protein binding"/>
    <property type="evidence" value="ECO:0007669"/>
    <property type="project" value="InterPro"/>
</dbReference>
<comment type="subunit">
    <text evidence="8">Homodimer.</text>
</comment>
<dbReference type="InterPro" id="IPR001305">
    <property type="entry name" value="HSP_DnaJ_Cys-rich_dom"/>
</dbReference>
<evidence type="ECO:0000256" key="4">
    <source>
        <dbReference type="ARBA" id="ARBA00022833"/>
    </source>
</evidence>
<comment type="subcellular location">
    <subcellularLocation>
        <location evidence="8">Cytoplasm</location>
    </subcellularLocation>
</comment>
<evidence type="ECO:0000256" key="2">
    <source>
        <dbReference type="ARBA" id="ARBA00022737"/>
    </source>
</evidence>
<dbReference type="GO" id="GO:0005524">
    <property type="term" value="F:ATP binding"/>
    <property type="evidence" value="ECO:0007669"/>
    <property type="project" value="InterPro"/>
</dbReference>
<dbReference type="PANTHER" id="PTHR43096:SF52">
    <property type="entry name" value="DNAJ HOMOLOG 1, MITOCHONDRIAL-RELATED"/>
    <property type="match status" value="1"/>
</dbReference>